<organism evidence="2 3">
    <name type="scientific">Sphingomonas pseudosanguinis</name>
    <dbReference type="NCBI Taxonomy" id="413712"/>
    <lineage>
        <taxon>Bacteria</taxon>
        <taxon>Pseudomonadati</taxon>
        <taxon>Pseudomonadota</taxon>
        <taxon>Alphaproteobacteria</taxon>
        <taxon>Sphingomonadales</taxon>
        <taxon>Sphingomonadaceae</taxon>
        <taxon>Sphingomonas</taxon>
    </lineage>
</organism>
<evidence type="ECO:0000256" key="1">
    <source>
        <dbReference type="SAM" id="MobiDB-lite"/>
    </source>
</evidence>
<protein>
    <submittedName>
        <fullName evidence="2">Uncharacterized protein</fullName>
    </submittedName>
</protein>
<name>A0A7W6A8J3_9SPHN</name>
<keyword evidence="3" id="KW-1185">Reference proteome</keyword>
<feature type="region of interest" description="Disordered" evidence="1">
    <location>
        <begin position="15"/>
        <end position="40"/>
    </location>
</feature>
<accession>A0A7W6A8J3</accession>
<sequence>MFLPCKGRWQAEGLTEGCRPIDSGHPSDALRAPPPLAGED</sequence>
<reference evidence="2 3" key="1">
    <citation type="submission" date="2020-08" db="EMBL/GenBank/DDBJ databases">
        <title>Genomic Encyclopedia of Type Strains, Phase IV (KMG-IV): sequencing the most valuable type-strain genomes for metagenomic binning, comparative biology and taxonomic classification.</title>
        <authorList>
            <person name="Goeker M."/>
        </authorList>
    </citation>
    <scope>NUCLEOTIDE SEQUENCE [LARGE SCALE GENOMIC DNA]</scope>
    <source>
        <strain evidence="2 3">DSM 19512</strain>
    </source>
</reference>
<evidence type="ECO:0000313" key="2">
    <source>
        <dbReference type="EMBL" id="MBB3878000.1"/>
    </source>
</evidence>
<gene>
    <name evidence="2" type="ORF">GGR48_000403</name>
</gene>
<dbReference type="Proteomes" id="UP000538670">
    <property type="component" value="Unassembled WGS sequence"/>
</dbReference>
<comment type="caution">
    <text evidence="2">The sequence shown here is derived from an EMBL/GenBank/DDBJ whole genome shotgun (WGS) entry which is preliminary data.</text>
</comment>
<dbReference type="EMBL" id="JACIDH010000001">
    <property type="protein sequence ID" value="MBB3878000.1"/>
    <property type="molecule type" value="Genomic_DNA"/>
</dbReference>
<dbReference type="AlphaFoldDB" id="A0A7W6A8J3"/>
<evidence type="ECO:0000313" key="3">
    <source>
        <dbReference type="Proteomes" id="UP000538670"/>
    </source>
</evidence>
<proteinExistence type="predicted"/>